<feature type="domain" description="4Fe-4S ferredoxin-type" evidence="4">
    <location>
        <begin position="297"/>
        <end position="325"/>
    </location>
</feature>
<dbReference type="GO" id="GO:0046872">
    <property type="term" value="F:metal ion binding"/>
    <property type="evidence" value="ECO:0007669"/>
    <property type="project" value="UniProtKB-KW"/>
</dbReference>
<dbReference type="InterPro" id="IPR014259">
    <property type="entry name" value="Sulphite_reductase_A"/>
</dbReference>
<evidence type="ECO:0000256" key="1">
    <source>
        <dbReference type="ARBA" id="ARBA00022723"/>
    </source>
</evidence>
<evidence type="ECO:0000259" key="4">
    <source>
        <dbReference type="PROSITE" id="PS51379"/>
    </source>
</evidence>
<organism evidence="5">
    <name type="scientific">uncultured Desulfobacterium sp</name>
    <dbReference type="NCBI Taxonomy" id="201089"/>
    <lineage>
        <taxon>Bacteria</taxon>
        <taxon>Pseudomonadati</taxon>
        <taxon>Thermodesulfobacteriota</taxon>
        <taxon>Desulfobacteria</taxon>
        <taxon>Desulfobacterales</taxon>
        <taxon>Desulfobacteriaceae</taxon>
        <taxon>Desulfobacterium</taxon>
        <taxon>environmental samples</taxon>
    </lineage>
</organism>
<keyword evidence="3" id="KW-0411">Iron-sulfur</keyword>
<dbReference type="AlphaFoldDB" id="E1YDJ3"/>
<sequence length="338" mass="39310">MGWKFTNTAFNNLFSRLAEDYTILAPKRFVKRGRFSDTDLIRYDEVKKPDDIVWKEKSTFSPKEAVFPVTQTLFYFTEEEFREPRPEAKQFLVFLRPCDINGIRRLDTIYIKNGPEPDSYYTDLRKRVRFVMIECAESFDNCFCVSMKSNTTSGYDMAVRLAGDNVLLEIKNDEFLSYITPDMPQVEFRPEFVMENKIKVNVPETNEIPAGIYNHDMWNEYKSRCIACGRCNTTCVTCTCHTTSDIFYDDNSLAGERRRTWASCHIDGFTDMAGGISFRKDNGSRMRFKVLHKIYDYNKRFGEHMCVGCGRCDDNCPEYISYSGCINKLNKLITEAVS</sequence>
<dbReference type="PROSITE" id="PS51379">
    <property type="entry name" value="4FE4S_FER_2"/>
    <property type="match status" value="1"/>
</dbReference>
<dbReference type="Pfam" id="PF17179">
    <property type="entry name" value="Fer4_22"/>
    <property type="match status" value="1"/>
</dbReference>
<dbReference type="InterPro" id="IPR017900">
    <property type="entry name" value="4Fe4S_Fe_S_CS"/>
</dbReference>
<evidence type="ECO:0000256" key="3">
    <source>
        <dbReference type="ARBA" id="ARBA00023014"/>
    </source>
</evidence>
<dbReference type="GO" id="GO:0051536">
    <property type="term" value="F:iron-sulfur cluster binding"/>
    <property type="evidence" value="ECO:0007669"/>
    <property type="project" value="UniProtKB-KW"/>
</dbReference>
<dbReference type="EMBL" id="FR695868">
    <property type="protein sequence ID" value="CBX28637.1"/>
    <property type="molecule type" value="Genomic_DNA"/>
</dbReference>
<keyword evidence="1" id="KW-0479">Metal-binding</keyword>
<dbReference type="PANTHER" id="PTHR40447:SF1">
    <property type="entry name" value="ANAEROBIC SULFITE REDUCTASE SUBUNIT A"/>
    <property type="match status" value="1"/>
</dbReference>
<dbReference type="PROSITE" id="PS00198">
    <property type="entry name" value="4FE4S_FER_1"/>
    <property type="match status" value="1"/>
</dbReference>
<evidence type="ECO:0000256" key="2">
    <source>
        <dbReference type="ARBA" id="ARBA00023004"/>
    </source>
</evidence>
<dbReference type="SUPFAM" id="SSF46548">
    <property type="entry name" value="alpha-helical ferredoxin"/>
    <property type="match status" value="1"/>
</dbReference>
<proteinExistence type="predicted"/>
<name>E1YDJ3_9BACT</name>
<protein>
    <submittedName>
        <fullName evidence="5">Anaerobic sulfite reductase subunit A</fullName>
    </submittedName>
</protein>
<dbReference type="PANTHER" id="PTHR40447">
    <property type="entry name" value="ANAEROBIC SULFITE REDUCTASE SUBUNIT A"/>
    <property type="match status" value="1"/>
</dbReference>
<dbReference type="InterPro" id="IPR017896">
    <property type="entry name" value="4Fe4S_Fe-S-bd"/>
</dbReference>
<dbReference type="NCBIfam" id="TIGR02910">
    <property type="entry name" value="sulfite_red_A"/>
    <property type="match status" value="1"/>
</dbReference>
<accession>E1YDJ3</accession>
<keyword evidence="2" id="KW-0408">Iron</keyword>
<gene>
    <name evidence="5" type="ORF">N47_G39610</name>
</gene>
<evidence type="ECO:0000313" key="5">
    <source>
        <dbReference type="EMBL" id="CBX28637.1"/>
    </source>
</evidence>
<reference evidence="5" key="1">
    <citation type="journal article" date="2011" name="Environ. Microbiol.">
        <title>Genomic insights into the metabolic potential of the polycyclic aromatic hydrocarbon degrading sulfate-reducing Deltaproteobacterium N47.</title>
        <authorList>
            <person name="Bergmann F."/>
            <person name="Selesi D."/>
            <person name="Weinmaier T."/>
            <person name="Tischler P."/>
            <person name="Rattei T."/>
            <person name="Meckenstock R.U."/>
        </authorList>
    </citation>
    <scope>NUCLEOTIDE SEQUENCE</scope>
</reference>